<dbReference type="Proteomes" id="UP000249661">
    <property type="component" value="Unassembled WGS sequence"/>
</dbReference>
<organism evidence="1 2">
    <name type="scientific">Aspergillus aculeatinus CBS 121060</name>
    <dbReference type="NCBI Taxonomy" id="1448322"/>
    <lineage>
        <taxon>Eukaryota</taxon>
        <taxon>Fungi</taxon>
        <taxon>Dikarya</taxon>
        <taxon>Ascomycota</taxon>
        <taxon>Pezizomycotina</taxon>
        <taxon>Eurotiomycetes</taxon>
        <taxon>Eurotiomycetidae</taxon>
        <taxon>Eurotiales</taxon>
        <taxon>Aspergillaceae</taxon>
        <taxon>Aspergillus</taxon>
        <taxon>Aspergillus subgen. Circumdati</taxon>
    </lineage>
</organism>
<dbReference type="EMBL" id="KZ824946">
    <property type="protein sequence ID" value="RAH72010.1"/>
    <property type="molecule type" value="Genomic_DNA"/>
</dbReference>
<gene>
    <name evidence="1" type="ORF">BO66DRAFT_390495</name>
</gene>
<sequence length="65" mass="7315">MKISLIWLLSLFLAVHAAINSPIEPSLSLNTRDRNEPEAHRLLPRADAVHDENEEVDNTVIGEGW</sequence>
<evidence type="ECO:0000313" key="2">
    <source>
        <dbReference type="Proteomes" id="UP000249661"/>
    </source>
</evidence>
<protein>
    <submittedName>
        <fullName evidence="1">Uncharacterized protein</fullName>
    </submittedName>
</protein>
<name>A0ACD1HF20_9EURO</name>
<accession>A0ACD1HF20</accession>
<proteinExistence type="predicted"/>
<reference evidence="1" key="1">
    <citation type="submission" date="2018-02" db="EMBL/GenBank/DDBJ databases">
        <title>The genomes of Aspergillus section Nigri reveals drivers in fungal speciation.</title>
        <authorList>
            <consortium name="DOE Joint Genome Institute"/>
            <person name="Vesth T.C."/>
            <person name="Nybo J."/>
            <person name="Theobald S."/>
            <person name="Brandl J."/>
            <person name="Frisvad J.C."/>
            <person name="Nielsen K.F."/>
            <person name="Lyhne E.K."/>
            <person name="Kogle M.E."/>
            <person name="Kuo A."/>
            <person name="Riley R."/>
            <person name="Clum A."/>
            <person name="Nolan M."/>
            <person name="Lipzen A."/>
            <person name="Salamov A."/>
            <person name="Henrissat B."/>
            <person name="Wiebenga A."/>
            <person name="De vries R.P."/>
            <person name="Grigoriev I.V."/>
            <person name="Mortensen U.H."/>
            <person name="Andersen M.R."/>
            <person name="Baker S.E."/>
        </authorList>
    </citation>
    <scope>NUCLEOTIDE SEQUENCE</scope>
    <source>
        <strain evidence="1">CBS 121060</strain>
    </source>
</reference>
<evidence type="ECO:0000313" key="1">
    <source>
        <dbReference type="EMBL" id="RAH72010.1"/>
    </source>
</evidence>
<keyword evidence="2" id="KW-1185">Reference proteome</keyword>